<dbReference type="SUPFAM" id="SSF52540">
    <property type="entry name" value="P-loop containing nucleoside triphosphate hydrolases"/>
    <property type="match status" value="1"/>
</dbReference>
<dbReference type="GO" id="GO:0003924">
    <property type="term" value="F:GTPase activity"/>
    <property type="evidence" value="ECO:0007669"/>
    <property type="project" value="InterPro"/>
</dbReference>
<evidence type="ECO:0000313" key="8">
    <source>
        <dbReference type="EMBL" id="PWI67319.1"/>
    </source>
</evidence>
<reference evidence="8" key="1">
    <citation type="submission" date="2015-05" db="EMBL/GenBank/DDBJ databases">
        <authorList>
            <person name="Wang D.B."/>
            <person name="Wang M."/>
        </authorList>
    </citation>
    <scope>NUCLEOTIDE SEQUENCE</scope>
    <source>
        <strain evidence="8">36-1</strain>
    </source>
</reference>
<feature type="compositionally biased region" description="Polar residues" evidence="6">
    <location>
        <begin position="339"/>
        <end position="348"/>
    </location>
</feature>
<dbReference type="NCBIfam" id="TIGR00231">
    <property type="entry name" value="small_GTP"/>
    <property type="match status" value="1"/>
</dbReference>
<keyword evidence="4" id="KW-0449">Lipoprotein</keyword>
<proteinExistence type="inferred from homology"/>
<evidence type="ECO:0000256" key="6">
    <source>
        <dbReference type="SAM" id="MobiDB-lite"/>
    </source>
</evidence>
<dbReference type="Pfam" id="PF00071">
    <property type="entry name" value="Ras"/>
    <property type="match status" value="2"/>
</dbReference>
<dbReference type="InterPro" id="IPR050227">
    <property type="entry name" value="Rab"/>
</dbReference>
<dbReference type="InterPro" id="IPR057289">
    <property type="entry name" value="Rab1/Ypt1"/>
</dbReference>
<feature type="region of interest" description="Disordered" evidence="6">
    <location>
        <begin position="1"/>
        <end position="57"/>
    </location>
</feature>
<keyword evidence="5" id="KW-0636">Prenylation</keyword>
<dbReference type="AlphaFoldDB" id="A0A2U3DYI2"/>
<evidence type="ECO:0000256" key="3">
    <source>
        <dbReference type="ARBA" id="ARBA00023134"/>
    </source>
</evidence>
<reference evidence="7" key="3">
    <citation type="submission" date="2023-11" db="EMBL/GenBank/DDBJ databases">
        <authorList>
            <person name="Beijen E."/>
            <person name="Ohm R.A."/>
        </authorList>
    </citation>
    <scope>NUCLEOTIDE SEQUENCE</scope>
    <source>
        <strain evidence="7">CBS 150709</strain>
    </source>
</reference>
<reference evidence="7 10" key="4">
    <citation type="journal article" date="2024" name="Microbiol. Resour. Announc.">
        <title>Genome annotations for the ascomycete fungi Trichoderma harzianum, Trichoderma aggressivum, and Purpureocillium lilacinum.</title>
        <authorList>
            <person name="Beijen E.P.W."/>
            <person name="Ohm R.A."/>
        </authorList>
    </citation>
    <scope>NUCLEOTIDE SEQUENCE [LARGE SCALE GENOMIC DNA]</scope>
    <source>
        <strain evidence="7 10">CBS 150709</strain>
    </source>
</reference>
<dbReference type="SMART" id="SM00175">
    <property type="entry name" value="RAB"/>
    <property type="match status" value="1"/>
</dbReference>
<organism evidence="8 9">
    <name type="scientific">Purpureocillium lilacinum</name>
    <name type="common">Paecilomyces lilacinus</name>
    <dbReference type="NCBI Taxonomy" id="33203"/>
    <lineage>
        <taxon>Eukaryota</taxon>
        <taxon>Fungi</taxon>
        <taxon>Dikarya</taxon>
        <taxon>Ascomycota</taxon>
        <taxon>Pezizomycotina</taxon>
        <taxon>Sordariomycetes</taxon>
        <taxon>Hypocreomycetidae</taxon>
        <taxon>Hypocreales</taxon>
        <taxon>Ophiocordycipitaceae</taxon>
        <taxon>Purpureocillium</taxon>
    </lineage>
</organism>
<name>A0A2U3DYI2_PURLI</name>
<evidence type="ECO:0008006" key="11">
    <source>
        <dbReference type="Google" id="ProtNLM"/>
    </source>
</evidence>
<keyword evidence="2" id="KW-0547">Nucleotide-binding</keyword>
<dbReference type="InterPro" id="IPR005225">
    <property type="entry name" value="Small_GTP-bd"/>
</dbReference>
<accession>A0A2U3DYI2</accession>
<evidence type="ECO:0000256" key="5">
    <source>
        <dbReference type="ARBA" id="ARBA00023289"/>
    </source>
</evidence>
<dbReference type="PROSITE" id="PS51419">
    <property type="entry name" value="RAB"/>
    <property type="match status" value="1"/>
</dbReference>
<dbReference type="PROSITE" id="PS51420">
    <property type="entry name" value="RHO"/>
    <property type="match status" value="1"/>
</dbReference>
<dbReference type="InterPro" id="IPR027417">
    <property type="entry name" value="P-loop_NTPase"/>
</dbReference>
<dbReference type="EMBL" id="LCWV01000019">
    <property type="protein sequence ID" value="PWI67319.1"/>
    <property type="molecule type" value="Genomic_DNA"/>
</dbReference>
<feature type="compositionally biased region" description="Polar residues" evidence="6">
    <location>
        <begin position="46"/>
        <end position="57"/>
    </location>
</feature>
<dbReference type="Proteomes" id="UP001287286">
    <property type="component" value="Unassembled WGS sequence"/>
</dbReference>
<dbReference type="CDD" id="cd01869">
    <property type="entry name" value="Rab1_Ypt1"/>
    <property type="match status" value="1"/>
</dbReference>
<comment type="caution">
    <text evidence="8">The sequence shown here is derived from an EMBL/GenBank/DDBJ whole genome shotgun (WGS) entry which is preliminary data.</text>
</comment>
<dbReference type="Proteomes" id="UP000245956">
    <property type="component" value="Unassembled WGS sequence"/>
</dbReference>
<comment type="similarity">
    <text evidence="1">Belongs to the small GTPase superfamily. Rab family.</text>
</comment>
<dbReference type="GO" id="GO:0005525">
    <property type="term" value="F:GTP binding"/>
    <property type="evidence" value="ECO:0007669"/>
    <property type="project" value="UniProtKB-KW"/>
</dbReference>
<reference evidence="8 9" key="2">
    <citation type="journal article" date="2016" name="Front. Microbiol.">
        <title>Genome and transcriptome sequences reveal the specific parasitism of the nematophagous Purpureocillium lilacinum 36-1.</title>
        <authorList>
            <person name="Xie J."/>
            <person name="Li S."/>
            <person name="Mo C."/>
            <person name="Xiao X."/>
            <person name="Peng D."/>
            <person name="Wang G."/>
            <person name="Xiao Y."/>
        </authorList>
    </citation>
    <scope>NUCLEOTIDE SEQUENCE [LARGE SCALE GENOMIC DNA]</scope>
    <source>
        <strain evidence="8 9">36-1</strain>
    </source>
</reference>
<evidence type="ECO:0000313" key="7">
    <source>
        <dbReference type="EMBL" id="KAK4094830.1"/>
    </source>
</evidence>
<evidence type="ECO:0000256" key="1">
    <source>
        <dbReference type="ARBA" id="ARBA00006270"/>
    </source>
</evidence>
<evidence type="ECO:0000256" key="4">
    <source>
        <dbReference type="ARBA" id="ARBA00023288"/>
    </source>
</evidence>
<keyword evidence="3" id="KW-0342">GTP-binding</keyword>
<dbReference type="SMART" id="SM00173">
    <property type="entry name" value="RAS"/>
    <property type="match status" value="1"/>
</dbReference>
<dbReference type="PRINTS" id="PR00449">
    <property type="entry name" value="RASTRNSFRMNG"/>
</dbReference>
<dbReference type="EMBL" id="JAWRVI010000002">
    <property type="protein sequence ID" value="KAK4094830.1"/>
    <property type="molecule type" value="Genomic_DNA"/>
</dbReference>
<evidence type="ECO:0000313" key="10">
    <source>
        <dbReference type="Proteomes" id="UP001287286"/>
    </source>
</evidence>
<dbReference type="Gene3D" id="3.40.50.300">
    <property type="entry name" value="P-loop containing nucleotide triphosphate hydrolases"/>
    <property type="match status" value="1"/>
</dbReference>
<dbReference type="SMART" id="SM00174">
    <property type="entry name" value="RHO"/>
    <property type="match status" value="1"/>
</dbReference>
<dbReference type="SMART" id="SM00176">
    <property type="entry name" value="RAN"/>
    <property type="match status" value="1"/>
</dbReference>
<keyword evidence="10" id="KW-1185">Reference proteome</keyword>
<evidence type="ECO:0000256" key="2">
    <source>
        <dbReference type="ARBA" id="ARBA00022741"/>
    </source>
</evidence>
<dbReference type="PROSITE" id="PS51421">
    <property type="entry name" value="RAS"/>
    <property type="match status" value="1"/>
</dbReference>
<evidence type="ECO:0000313" key="9">
    <source>
        <dbReference type="Proteomes" id="UP000245956"/>
    </source>
</evidence>
<dbReference type="PANTHER" id="PTHR47977">
    <property type="entry name" value="RAS-RELATED PROTEIN RAB"/>
    <property type="match status" value="1"/>
</dbReference>
<protein>
    <recommendedName>
        <fullName evidence="11">GTP-binding protein ypt1</fullName>
    </recommendedName>
</protein>
<sequence>MGAGKSLTHRRLPTTPQRLAFSDVPATSPPPSPAACLPRTLRSFDTPPSTSATSRNPPSLSHLLLSAWLPIHPARFIDVAIIAAVNMNPECSPEYNPPPTRCVPLYLPLVSAHRRRSGIAMPQVAVDQLLTVHLSRYDYLFKLLLIGDSGVGKSCLLLRFADDTYTESYISTIGVDFKIRTIELDGKTVKLQIWDTAGQERFRTITSSYYRGAHGICVVYDVTDMDSFNNVKQWLQEIDRYATEGVNKLLVGNKSDMSDKKVVEYTVAKVSYCETVSSRGMLVARQRCGGALCFALADGHIQEFADSLGIPFLETSAKNASNVEQAFLTMARQIKERMGTTTANNTKPSVQVGQGQGVGSSSNNSCC</sequence>
<dbReference type="InterPro" id="IPR001806">
    <property type="entry name" value="Small_GTPase"/>
</dbReference>
<gene>
    <name evidence="8" type="ORF">PCL_03087</name>
    <name evidence="7" type="ORF">Purlil1_526</name>
</gene>
<feature type="region of interest" description="Disordered" evidence="6">
    <location>
        <begin position="339"/>
        <end position="367"/>
    </location>
</feature>
<dbReference type="FunFam" id="3.40.50.300:FF:001447">
    <property type="entry name" value="Ras-related protein Rab-1B"/>
    <property type="match status" value="1"/>
</dbReference>